<dbReference type="SMART" id="SM00317">
    <property type="entry name" value="SET"/>
    <property type="match status" value="1"/>
</dbReference>
<dbReference type="InterPro" id="IPR000313">
    <property type="entry name" value="PWWP_dom"/>
</dbReference>
<dbReference type="AlphaFoldDB" id="A0A835A8T4"/>
<dbReference type="PROSITE" id="PS01359">
    <property type="entry name" value="ZF_PHD_1"/>
    <property type="match status" value="1"/>
</dbReference>
<feature type="region of interest" description="Disordered" evidence="11">
    <location>
        <begin position="110"/>
        <end position="137"/>
    </location>
</feature>
<evidence type="ECO:0000313" key="18">
    <source>
        <dbReference type="Proteomes" id="UP000636709"/>
    </source>
</evidence>
<dbReference type="PROSITE" id="PS51543">
    <property type="entry name" value="FYRC"/>
    <property type="match status" value="1"/>
</dbReference>
<feature type="domain" description="SET" evidence="13">
    <location>
        <begin position="868"/>
        <end position="986"/>
    </location>
</feature>
<comment type="subcellular location">
    <subcellularLocation>
        <location evidence="1">Nucleus</location>
    </subcellularLocation>
</comment>
<dbReference type="Pfam" id="PF05964">
    <property type="entry name" value="FYRN"/>
    <property type="match status" value="1"/>
</dbReference>
<evidence type="ECO:0000256" key="8">
    <source>
        <dbReference type="ARBA" id="ARBA00022853"/>
    </source>
</evidence>
<gene>
    <name evidence="17" type="ORF">HU200_060682</name>
</gene>
<keyword evidence="6 10" id="KW-0863">Zinc-finger</keyword>
<dbReference type="OrthoDB" id="308383at2759"/>
<evidence type="ECO:0000256" key="10">
    <source>
        <dbReference type="PROSITE-ProRule" id="PRU00146"/>
    </source>
</evidence>
<dbReference type="GO" id="GO:0006357">
    <property type="term" value="P:regulation of transcription by RNA polymerase II"/>
    <property type="evidence" value="ECO:0007669"/>
    <property type="project" value="TreeGrafter"/>
</dbReference>
<accession>A0A835A8T4</accession>
<evidence type="ECO:0000256" key="2">
    <source>
        <dbReference type="ARBA" id="ARBA00022603"/>
    </source>
</evidence>
<evidence type="ECO:0008006" key="19">
    <source>
        <dbReference type="Google" id="ProtNLM"/>
    </source>
</evidence>
<dbReference type="PROSITE" id="PS50016">
    <property type="entry name" value="ZF_PHD_2"/>
    <property type="match status" value="1"/>
</dbReference>
<evidence type="ECO:0000259" key="16">
    <source>
        <dbReference type="PROSITE" id="PS51805"/>
    </source>
</evidence>
<dbReference type="SMART" id="SM00541">
    <property type="entry name" value="FYRN"/>
    <property type="match status" value="1"/>
</dbReference>
<dbReference type="Pfam" id="PF00856">
    <property type="entry name" value="SET"/>
    <property type="match status" value="1"/>
</dbReference>
<evidence type="ECO:0000259" key="12">
    <source>
        <dbReference type="PROSITE" id="PS50016"/>
    </source>
</evidence>
<dbReference type="Pfam" id="PF00855">
    <property type="entry name" value="PWWP"/>
    <property type="match status" value="1"/>
</dbReference>
<dbReference type="PROSITE" id="PS51542">
    <property type="entry name" value="FYRN"/>
    <property type="match status" value="1"/>
</dbReference>
<dbReference type="SUPFAM" id="SSF82199">
    <property type="entry name" value="SET domain"/>
    <property type="match status" value="1"/>
</dbReference>
<dbReference type="PROSITE" id="PS51805">
    <property type="entry name" value="EPHD"/>
    <property type="match status" value="1"/>
</dbReference>
<dbReference type="InterPro" id="IPR001214">
    <property type="entry name" value="SET_dom"/>
</dbReference>
<dbReference type="GO" id="GO:0000785">
    <property type="term" value="C:chromatin"/>
    <property type="evidence" value="ECO:0007669"/>
    <property type="project" value="TreeGrafter"/>
</dbReference>
<dbReference type="InterPro" id="IPR046341">
    <property type="entry name" value="SET_dom_sf"/>
</dbReference>
<dbReference type="InterPro" id="IPR002999">
    <property type="entry name" value="Tudor"/>
</dbReference>
<dbReference type="Pfam" id="PF13832">
    <property type="entry name" value="zf-HC5HC2H_2"/>
    <property type="match status" value="1"/>
</dbReference>
<dbReference type="FunFam" id="3.30.40.10:FF:000293">
    <property type="entry name" value="Histone-lysine N-methyltransferase"/>
    <property type="match status" value="1"/>
</dbReference>
<evidence type="ECO:0000256" key="9">
    <source>
        <dbReference type="ARBA" id="ARBA00023242"/>
    </source>
</evidence>
<dbReference type="InterPro" id="IPR013083">
    <property type="entry name" value="Znf_RING/FYVE/PHD"/>
</dbReference>
<feature type="domain" description="PWWP" evidence="14">
    <location>
        <begin position="270"/>
        <end position="333"/>
    </location>
</feature>
<dbReference type="PANTHER" id="PTHR13793">
    <property type="entry name" value="PHD FINGER PROTEINS"/>
    <property type="match status" value="1"/>
</dbReference>
<dbReference type="CDD" id="cd20404">
    <property type="entry name" value="Tudor_Agenet_AtEML-like"/>
    <property type="match status" value="1"/>
</dbReference>
<dbReference type="CDD" id="cd20142">
    <property type="entry name" value="PWWP_AtATX1-like"/>
    <property type="match status" value="1"/>
</dbReference>
<dbReference type="SUPFAM" id="SSF63748">
    <property type="entry name" value="Tudor/PWWP/MBT"/>
    <property type="match status" value="2"/>
</dbReference>
<sequence length="1032" mass="116935">MVIAVEGNGFVHGEEEEDGDRPIRYLPLGHVYSSSAPAPRTPAPKKPCIDDGKPPLKVYYRRRRKKPRVEEPPRQPSPVTVMAPPALRKLGEDARPLQRKGSVKHELFSLGSAPPALDGDGEGGEPSQRRGRMRRGVGAEKTVCVAGHDRRRPGRPKGSVGRRWVELDIQRADPNMFVGLACKVFWPLDDDWYKGTITLYNEATKKHSIKYDDGETEVLTLADERIKFSISSQEMKSLNLNIGFSNLDKKGHDELLALAVSFHDYQGLDPGDLVWAKITGHAMWPAVVVDESDVPANWVLKPVRLDQLILVQFFGTHDFARVKLKQAVPFLNGLLSFLHLKCKQASFSRSLEEAKEFLRTQQLPEIMLQLRKSVQHDGSDLNSCEDKVDSCRNLSEDIEAQKGEDYDEMTQIELGNLRVSNLGRIVPDSDHFHNKKHIWPEGYTAFRKFTSIIDPNSVTSYKMEVIRNSDTKVRPLFRVTSEDGVLIDGSTPNSCWKEIYCRIKEKQYSAATELERNVCQRSGSYMFGFSNPQIRQLIQELPNARSCLKYFENSGDFVLGYRAVHVNWKDLDFCNVCDMDEEYEDNLFLQCDKCRMMVHARCYGELKQLDGGLWLCNLCRPGAPRISPKCCLCPVTGGAMKPTTDGRWAHLACAIWIPETCLKDVKRMEPIDGLSRINKDRWKLVCSICGVSYGVCIQCSHPTCRVAYHPLCARAADLCVELEDDDKIHHILLDEDEDPCIRLLSYCKKHRQPLSTERPSLESEPAEPSQVVQADMASSSGCARAEPYKFHRRGPKQPQVMATASLKRLYVENRPYIVSGYCQNRVGNNTCSESLQLVGLSDSTQQEAFGNVSSMVEKYTSMKATFRKRLTFGKSRIHGFGVFAKAAHKAGDMMIEYIGEIVRPPVSDIRERRIYNSLVGAGTYMFRIDDERVIDATRAGCIAHLINHSCEPNCYSRAITVLGDEHIIIFAKRDIDPWEELTYDYRFFSSDQRLPCYCGFPKCRGVVNDVEAEEQAAKIRVKRSELFQKRNK</sequence>
<feature type="domain" description="PHD-type" evidence="12">
    <location>
        <begin position="571"/>
        <end position="622"/>
    </location>
</feature>
<dbReference type="PANTHER" id="PTHR13793:SF140">
    <property type="entry name" value="HISTONE-LYSINE N-METHYLTRANSFERASE ATX2"/>
    <property type="match status" value="1"/>
</dbReference>
<evidence type="ECO:0000256" key="3">
    <source>
        <dbReference type="ARBA" id="ARBA00022679"/>
    </source>
</evidence>
<organism evidence="17 18">
    <name type="scientific">Digitaria exilis</name>
    <dbReference type="NCBI Taxonomy" id="1010633"/>
    <lineage>
        <taxon>Eukaryota</taxon>
        <taxon>Viridiplantae</taxon>
        <taxon>Streptophyta</taxon>
        <taxon>Embryophyta</taxon>
        <taxon>Tracheophyta</taxon>
        <taxon>Spermatophyta</taxon>
        <taxon>Magnoliopsida</taxon>
        <taxon>Liliopsida</taxon>
        <taxon>Poales</taxon>
        <taxon>Poaceae</taxon>
        <taxon>PACMAD clade</taxon>
        <taxon>Panicoideae</taxon>
        <taxon>Panicodae</taxon>
        <taxon>Paniceae</taxon>
        <taxon>Anthephorinae</taxon>
        <taxon>Digitaria</taxon>
    </lineage>
</organism>
<dbReference type="InterPro" id="IPR050701">
    <property type="entry name" value="Histone_Mod_Regulator"/>
</dbReference>
<dbReference type="InterPro" id="IPR041956">
    <property type="entry name" value="ATX1/2_ePHD"/>
</dbReference>
<reference evidence="17" key="1">
    <citation type="submission" date="2020-07" db="EMBL/GenBank/DDBJ databases">
        <title>Genome sequence and genetic diversity analysis of an under-domesticated orphan crop, white fonio (Digitaria exilis).</title>
        <authorList>
            <person name="Bennetzen J.L."/>
            <person name="Chen S."/>
            <person name="Ma X."/>
            <person name="Wang X."/>
            <person name="Yssel A.E.J."/>
            <person name="Chaluvadi S.R."/>
            <person name="Johnson M."/>
            <person name="Gangashetty P."/>
            <person name="Hamidou F."/>
            <person name="Sanogo M.D."/>
            <person name="Zwaenepoel A."/>
            <person name="Wallace J."/>
            <person name="Van De Peer Y."/>
            <person name="Van Deynze A."/>
        </authorList>
    </citation>
    <scope>NUCLEOTIDE SEQUENCE</scope>
    <source>
        <tissue evidence="17">Leaves</tissue>
    </source>
</reference>
<dbReference type="SMART" id="SM00293">
    <property type="entry name" value="PWWP"/>
    <property type="match status" value="1"/>
</dbReference>
<dbReference type="PROSITE" id="PS50868">
    <property type="entry name" value="POST_SET"/>
    <property type="match status" value="1"/>
</dbReference>
<dbReference type="GO" id="GO:0032259">
    <property type="term" value="P:methylation"/>
    <property type="evidence" value="ECO:0007669"/>
    <property type="project" value="UniProtKB-KW"/>
</dbReference>
<dbReference type="PROSITE" id="PS50812">
    <property type="entry name" value="PWWP"/>
    <property type="match status" value="1"/>
</dbReference>
<feature type="domain" description="Post-SET" evidence="15">
    <location>
        <begin position="992"/>
        <end position="1008"/>
    </location>
</feature>
<dbReference type="SUPFAM" id="SSF57903">
    <property type="entry name" value="FYVE/PHD zinc finger"/>
    <property type="match status" value="1"/>
</dbReference>
<dbReference type="FunFam" id="2.30.30.140:FF:000109">
    <property type="entry name" value="Histone-lysine N-methyltransferase"/>
    <property type="match status" value="1"/>
</dbReference>
<evidence type="ECO:0000313" key="17">
    <source>
        <dbReference type="EMBL" id="KAF8656503.1"/>
    </source>
</evidence>
<dbReference type="Pfam" id="PF13831">
    <property type="entry name" value="PHD_2"/>
    <property type="match status" value="1"/>
</dbReference>
<dbReference type="SMART" id="SM00249">
    <property type="entry name" value="PHD"/>
    <property type="match status" value="2"/>
</dbReference>
<dbReference type="InterPro" id="IPR019786">
    <property type="entry name" value="Zinc_finger_PHD-type_CS"/>
</dbReference>
<dbReference type="InterPro" id="IPR011011">
    <property type="entry name" value="Znf_FYVE_PHD"/>
</dbReference>
<keyword evidence="7" id="KW-0862">Zinc</keyword>
<evidence type="ECO:0000256" key="1">
    <source>
        <dbReference type="ARBA" id="ARBA00004123"/>
    </source>
</evidence>
<dbReference type="GO" id="GO:0008270">
    <property type="term" value="F:zinc ion binding"/>
    <property type="evidence" value="ECO:0007669"/>
    <property type="project" value="UniProtKB-KW"/>
</dbReference>
<evidence type="ECO:0000259" key="14">
    <source>
        <dbReference type="PROSITE" id="PS50812"/>
    </source>
</evidence>
<keyword evidence="2" id="KW-0489">Methyltransferase</keyword>
<evidence type="ECO:0000256" key="4">
    <source>
        <dbReference type="ARBA" id="ARBA00022691"/>
    </source>
</evidence>
<evidence type="ECO:0000256" key="5">
    <source>
        <dbReference type="ARBA" id="ARBA00022723"/>
    </source>
</evidence>
<dbReference type="SMART" id="SM00542">
    <property type="entry name" value="FYRC"/>
    <property type="match status" value="1"/>
</dbReference>
<feature type="region of interest" description="Disordered" evidence="11">
    <location>
        <begin position="1"/>
        <end position="83"/>
    </location>
</feature>
<dbReference type="GO" id="GO:0042054">
    <property type="term" value="F:histone methyltransferase activity"/>
    <property type="evidence" value="ECO:0007669"/>
    <property type="project" value="UniProtKB-ARBA"/>
</dbReference>
<dbReference type="Gene3D" id="3.30.160.360">
    <property type="match status" value="1"/>
</dbReference>
<dbReference type="CDD" id="cd10518">
    <property type="entry name" value="SET_SETD1-like"/>
    <property type="match status" value="1"/>
</dbReference>
<dbReference type="CDD" id="cd15662">
    <property type="entry name" value="ePHD_ATX1_2_like"/>
    <property type="match status" value="1"/>
</dbReference>
<dbReference type="InterPro" id="IPR019787">
    <property type="entry name" value="Znf_PHD-finger"/>
</dbReference>
<dbReference type="FunFam" id="2.170.270.10:FF:000040">
    <property type="entry name" value="Histone-lysine N-methyltransferase"/>
    <property type="match status" value="1"/>
</dbReference>
<dbReference type="EMBL" id="JACEFO010002550">
    <property type="protein sequence ID" value="KAF8656503.1"/>
    <property type="molecule type" value="Genomic_DNA"/>
</dbReference>
<dbReference type="Gene3D" id="3.30.40.10">
    <property type="entry name" value="Zinc/RING finger domain, C3HC4 (zinc finger)"/>
    <property type="match status" value="2"/>
</dbReference>
<keyword evidence="8" id="KW-0156">Chromatin regulator</keyword>
<keyword evidence="3" id="KW-0808">Transferase</keyword>
<dbReference type="SMART" id="SM00333">
    <property type="entry name" value="TUDOR"/>
    <property type="match status" value="1"/>
</dbReference>
<dbReference type="InterPro" id="IPR034732">
    <property type="entry name" value="EPHD"/>
</dbReference>
<dbReference type="GO" id="GO:0005634">
    <property type="term" value="C:nucleus"/>
    <property type="evidence" value="ECO:0007669"/>
    <property type="project" value="UniProtKB-SubCell"/>
</dbReference>
<dbReference type="InterPro" id="IPR003616">
    <property type="entry name" value="Post-SET_dom"/>
</dbReference>
<dbReference type="Gene3D" id="2.30.30.140">
    <property type="match status" value="2"/>
</dbReference>
<keyword evidence="18" id="KW-1185">Reference proteome</keyword>
<keyword evidence="5" id="KW-0479">Metal-binding</keyword>
<dbReference type="SMART" id="SM00508">
    <property type="entry name" value="PostSET"/>
    <property type="match status" value="1"/>
</dbReference>
<dbReference type="Gene3D" id="2.170.270.10">
    <property type="entry name" value="SET domain"/>
    <property type="match status" value="1"/>
</dbReference>
<dbReference type="Pfam" id="PF05965">
    <property type="entry name" value="FYRC"/>
    <property type="match status" value="1"/>
</dbReference>
<keyword evidence="4" id="KW-0949">S-adenosyl-L-methionine</keyword>
<dbReference type="InterPro" id="IPR001965">
    <property type="entry name" value="Znf_PHD"/>
</dbReference>
<evidence type="ECO:0000256" key="7">
    <source>
        <dbReference type="ARBA" id="ARBA00022833"/>
    </source>
</evidence>
<evidence type="ECO:0000256" key="11">
    <source>
        <dbReference type="SAM" id="MobiDB-lite"/>
    </source>
</evidence>
<proteinExistence type="predicted"/>
<evidence type="ECO:0000259" key="15">
    <source>
        <dbReference type="PROSITE" id="PS50868"/>
    </source>
</evidence>
<dbReference type="InterPro" id="IPR003889">
    <property type="entry name" value="FYrich_C"/>
</dbReference>
<protein>
    <recommendedName>
        <fullName evidence="19">Histone-lysine N-methyltransferase</fullName>
    </recommendedName>
</protein>
<dbReference type="PROSITE" id="PS50280">
    <property type="entry name" value="SET"/>
    <property type="match status" value="1"/>
</dbReference>
<feature type="domain" description="PHD-type" evidence="16">
    <location>
        <begin position="627"/>
        <end position="751"/>
    </location>
</feature>
<dbReference type="Proteomes" id="UP000636709">
    <property type="component" value="Unassembled WGS sequence"/>
</dbReference>
<dbReference type="FunFam" id="3.30.40.10:FF:000299">
    <property type="entry name" value="Histone-lysine N-methyltransferase"/>
    <property type="match status" value="1"/>
</dbReference>
<name>A0A835A8T4_9POAL</name>
<evidence type="ECO:0000256" key="6">
    <source>
        <dbReference type="ARBA" id="ARBA00022771"/>
    </source>
</evidence>
<comment type="caution">
    <text evidence="17">The sequence shown here is derived from an EMBL/GenBank/DDBJ whole genome shotgun (WGS) entry which is preliminary data.</text>
</comment>
<keyword evidence="9" id="KW-0539">Nucleus</keyword>
<evidence type="ECO:0000259" key="13">
    <source>
        <dbReference type="PROSITE" id="PS50280"/>
    </source>
</evidence>
<dbReference type="InterPro" id="IPR003888">
    <property type="entry name" value="FYrich_N"/>
</dbReference>